<gene>
    <name evidence="6" type="primary">menD</name>
    <name evidence="8" type="ORF">F5897_000767</name>
</gene>
<dbReference type="PANTHER" id="PTHR42916:SF1">
    <property type="entry name" value="PROTEIN PHYLLO, CHLOROPLASTIC"/>
    <property type="match status" value="1"/>
</dbReference>
<dbReference type="PANTHER" id="PTHR42916">
    <property type="entry name" value="2-SUCCINYL-5-ENOLPYRUVYL-6-HYDROXY-3-CYCLOHEXENE-1-CARBOXYLATE SYNTHASE"/>
    <property type="match status" value="1"/>
</dbReference>
<dbReference type="Pfam" id="PF02776">
    <property type="entry name" value="TPP_enzyme_N"/>
    <property type="match status" value="1"/>
</dbReference>
<keyword evidence="5 6" id="KW-0464">Manganese</keyword>
<organism evidence="8 9">
    <name type="scientific">Canibacter oris</name>
    <dbReference type="NCBI Taxonomy" id="1365628"/>
    <lineage>
        <taxon>Bacteria</taxon>
        <taxon>Bacillati</taxon>
        <taxon>Actinomycetota</taxon>
        <taxon>Actinomycetes</taxon>
        <taxon>Micrococcales</taxon>
        <taxon>Microbacteriaceae</taxon>
        <taxon>Canibacter</taxon>
    </lineage>
</organism>
<dbReference type="AlphaFoldDB" id="A0A840DIB3"/>
<evidence type="ECO:0000313" key="9">
    <source>
        <dbReference type="Proteomes" id="UP000571183"/>
    </source>
</evidence>
<dbReference type="EMBL" id="JACIFD010000006">
    <property type="protein sequence ID" value="MBB4071463.1"/>
    <property type="molecule type" value="Genomic_DNA"/>
</dbReference>
<comment type="cofactor">
    <cofactor evidence="6">
        <name>Mg(2+)</name>
        <dbReference type="ChEBI" id="CHEBI:18420"/>
    </cofactor>
    <cofactor evidence="6">
        <name>Mn(2+)</name>
        <dbReference type="ChEBI" id="CHEBI:29035"/>
    </cofactor>
</comment>
<keyword evidence="4 6" id="KW-0786">Thiamine pyrophosphate</keyword>
<dbReference type="UniPathway" id="UPA01057">
    <property type="reaction ID" value="UER00164"/>
</dbReference>
<keyword evidence="6" id="KW-0474">Menaquinone biosynthesis</keyword>
<feature type="domain" description="Thiamine pyrophosphate enzyme N-terminal TPP-binding" evidence="7">
    <location>
        <begin position="12"/>
        <end position="124"/>
    </location>
</feature>
<evidence type="ECO:0000256" key="4">
    <source>
        <dbReference type="ARBA" id="ARBA00023052"/>
    </source>
</evidence>
<keyword evidence="2 6" id="KW-0479">Metal-binding</keyword>
<comment type="subunit">
    <text evidence="6">Homodimer.</text>
</comment>
<evidence type="ECO:0000256" key="2">
    <source>
        <dbReference type="ARBA" id="ARBA00022723"/>
    </source>
</evidence>
<keyword evidence="3 6" id="KW-0460">Magnesium</keyword>
<dbReference type="PIRSF" id="PIRSF004983">
    <property type="entry name" value="MenD"/>
    <property type="match status" value="1"/>
</dbReference>
<dbReference type="Gene3D" id="3.40.50.970">
    <property type="match status" value="2"/>
</dbReference>
<accession>A0A840DIB3</accession>
<dbReference type="InterPro" id="IPR012001">
    <property type="entry name" value="Thiamin_PyroP_enz_TPP-bd_dom"/>
</dbReference>
<dbReference type="RefSeq" id="WP_183304529.1">
    <property type="nucleotide sequence ID" value="NZ_JACIFD010000006.1"/>
</dbReference>
<dbReference type="Gene3D" id="3.40.50.1220">
    <property type="entry name" value="TPP-binding domain"/>
    <property type="match status" value="1"/>
</dbReference>
<dbReference type="GO" id="GO:0070204">
    <property type="term" value="F:2-succinyl-5-enolpyruvyl-6-hydroxy-3-cyclohexene-1-carboxylic-acid synthase activity"/>
    <property type="evidence" value="ECO:0007669"/>
    <property type="project" value="UniProtKB-UniRule"/>
</dbReference>
<sequence>MSTLYCAATITATRLFARLTQLGLTDVVVCPGSRSQALALRAAALEASGLIRLHVAIDERSAAFYALGIGKETGRPAVVIVTSGSAVGNLLPAVMEAHAGRVPLLLLTADRPARLHRRRSSQTILQTGIFTPFLRAEQAFEVPGLADPHTAPYPDFDALTDALWAAACGGEGQEAPGPVQLNLGLQEPLAAELPETVTAAITAAAQTMPVAAATSFEQLAGSSFETSVLPAAPQLYSYTLDSTKRTVIIAGSGATAAAEAFAHAAHLPLLPEVVSGVRYGREAIACYQRLLQDAETIEMIERVVIFGHPTLTREVARLVELTDKEIIVVDPHLGEHYGPPHAVQTREIHLAADYDTQAQHTWLGMWIRAARVLAAEVSTVHEPDTALARENGYKERSAYARQELAAKREKITRELLVDSVWRATWPHDRLVVAASRLVRVLDRVAQPRPVQIHANRGVAGIDGTVATARGIAAASQGSESPAAAAGVTRVLLGDLALLHDAGSLALTPGEPLPRLQLFVANDCGGTIFNGLEVREVAADAAFARVMTTPHSADFAALAAAYGWEYHLLQTRGELEDFLTGPVTGPALIEVPFTA</sequence>
<comment type="pathway">
    <text evidence="6">Quinol/quinone metabolism; 1,4-dihydroxy-2-naphthoate biosynthesis; 1,4-dihydroxy-2-naphthoate from chorismate: step 2/7.</text>
</comment>
<evidence type="ECO:0000256" key="3">
    <source>
        <dbReference type="ARBA" id="ARBA00022842"/>
    </source>
</evidence>
<comment type="function">
    <text evidence="6">Catalyzes the thiamine diphosphate-dependent decarboxylation of 2-oxoglutarate and the subsequent addition of the resulting succinic semialdehyde-thiamine pyrophosphate anion to isochorismate to yield 2-succinyl-5-enolpyruvyl-6-hydroxy-3-cyclohexene-1-carboxylate (SEPHCHC).</text>
</comment>
<dbReference type="InterPro" id="IPR004433">
    <property type="entry name" value="MenaQ_synth_MenD"/>
</dbReference>
<dbReference type="GO" id="GO:0000287">
    <property type="term" value="F:magnesium ion binding"/>
    <property type="evidence" value="ECO:0007669"/>
    <property type="project" value="UniProtKB-UniRule"/>
</dbReference>
<evidence type="ECO:0000256" key="1">
    <source>
        <dbReference type="ARBA" id="ARBA00022679"/>
    </source>
</evidence>
<dbReference type="UniPathway" id="UPA00079"/>
<protein>
    <recommendedName>
        <fullName evidence="6">2-succinyl-5-enolpyruvyl-6-hydroxy-3-cyclohexene-1-carboxylate synthase</fullName>
        <shortName evidence="6">SEPHCHC synthase</shortName>
        <ecNumber evidence="6">2.2.1.9</ecNumber>
    </recommendedName>
    <alternativeName>
        <fullName evidence="6">Menaquinone biosynthesis protein MenD</fullName>
    </alternativeName>
</protein>
<dbReference type="GO" id="GO:0009234">
    <property type="term" value="P:menaquinone biosynthetic process"/>
    <property type="evidence" value="ECO:0007669"/>
    <property type="project" value="UniProtKB-UniRule"/>
</dbReference>
<evidence type="ECO:0000259" key="7">
    <source>
        <dbReference type="Pfam" id="PF02776"/>
    </source>
</evidence>
<comment type="cofactor">
    <cofactor evidence="6">
        <name>thiamine diphosphate</name>
        <dbReference type="ChEBI" id="CHEBI:58937"/>
    </cofactor>
    <text evidence="6">Binds 1 thiamine pyrophosphate per subunit.</text>
</comment>
<comment type="caution">
    <text evidence="8">The sequence shown here is derived from an EMBL/GenBank/DDBJ whole genome shotgun (WGS) entry which is preliminary data.</text>
</comment>
<comment type="pathway">
    <text evidence="6">Quinol/quinone metabolism; menaquinone biosynthesis.</text>
</comment>
<evidence type="ECO:0000256" key="5">
    <source>
        <dbReference type="ARBA" id="ARBA00023211"/>
    </source>
</evidence>
<dbReference type="GO" id="GO:0030976">
    <property type="term" value="F:thiamine pyrophosphate binding"/>
    <property type="evidence" value="ECO:0007669"/>
    <property type="project" value="UniProtKB-UniRule"/>
</dbReference>
<dbReference type="EC" id="2.2.1.9" evidence="6"/>
<dbReference type="SUPFAM" id="SSF52518">
    <property type="entry name" value="Thiamin diphosphate-binding fold (THDP-binding)"/>
    <property type="match status" value="2"/>
</dbReference>
<evidence type="ECO:0000256" key="6">
    <source>
        <dbReference type="HAMAP-Rule" id="MF_01659"/>
    </source>
</evidence>
<evidence type="ECO:0000313" key="8">
    <source>
        <dbReference type="EMBL" id="MBB4071463.1"/>
    </source>
</evidence>
<dbReference type="NCBIfam" id="TIGR00173">
    <property type="entry name" value="menD"/>
    <property type="match status" value="1"/>
</dbReference>
<name>A0A840DIB3_9MICO</name>
<dbReference type="HAMAP" id="MF_01659">
    <property type="entry name" value="MenD"/>
    <property type="match status" value="1"/>
</dbReference>
<comment type="similarity">
    <text evidence="6">Belongs to the TPP enzyme family. MenD subfamily.</text>
</comment>
<proteinExistence type="inferred from homology"/>
<keyword evidence="9" id="KW-1185">Reference proteome</keyword>
<dbReference type="InterPro" id="IPR029061">
    <property type="entry name" value="THDP-binding"/>
</dbReference>
<reference evidence="8" key="1">
    <citation type="submission" date="2020-08" db="EMBL/GenBank/DDBJ databases">
        <title>Sequencing the genomes of 1000 actinobacteria strains.</title>
        <authorList>
            <person name="Klenk H.-P."/>
        </authorList>
    </citation>
    <scope>NUCLEOTIDE SEQUENCE [LARGE SCALE GENOMIC DNA]</scope>
    <source>
        <strain evidence="8">DSM 27064</strain>
    </source>
</reference>
<comment type="catalytic activity">
    <reaction evidence="6">
        <text>isochorismate + 2-oxoglutarate + H(+) = 5-enolpyruvoyl-6-hydroxy-2-succinyl-cyclohex-3-ene-1-carboxylate + CO2</text>
        <dbReference type="Rhea" id="RHEA:25593"/>
        <dbReference type="ChEBI" id="CHEBI:15378"/>
        <dbReference type="ChEBI" id="CHEBI:16526"/>
        <dbReference type="ChEBI" id="CHEBI:16810"/>
        <dbReference type="ChEBI" id="CHEBI:29780"/>
        <dbReference type="ChEBI" id="CHEBI:58818"/>
        <dbReference type="EC" id="2.2.1.9"/>
    </reaction>
</comment>
<keyword evidence="1 6" id="KW-0808">Transferase</keyword>
<dbReference type="GO" id="GO:0030145">
    <property type="term" value="F:manganese ion binding"/>
    <property type="evidence" value="ECO:0007669"/>
    <property type="project" value="UniProtKB-UniRule"/>
</dbReference>
<dbReference type="Proteomes" id="UP000571183">
    <property type="component" value="Unassembled WGS sequence"/>
</dbReference>